<gene>
    <name evidence="6" type="ORF">PT974_07436</name>
</gene>
<keyword evidence="2 5" id="KW-0812">Transmembrane</keyword>
<accession>A0ABR0SPC1</accession>
<evidence type="ECO:0000313" key="7">
    <source>
        <dbReference type="Proteomes" id="UP001338125"/>
    </source>
</evidence>
<dbReference type="PANTHER" id="PTHR42723:SF1">
    <property type="entry name" value="CHLOROPHYLL SYNTHASE, CHLOROPLASTIC"/>
    <property type="match status" value="1"/>
</dbReference>
<comment type="subcellular location">
    <subcellularLocation>
        <location evidence="1">Membrane</location>
        <topology evidence="1">Multi-pass membrane protein</topology>
    </subcellularLocation>
</comment>
<keyword evidence="3 5" id="KW-1133">Transmembrane helix</keyword>
<evidence type="ECO:0000256" key="5">
    <source>
        <dbReference type="SAM" id="Phobius"/>
    </source>
</evidence>
<evidence type="ECO:0000256" key="4">
    <source>
        <dbReference type="ARBA" id="ARBA00023136"/>
    </source>
</evidence>
<dbReference type="Proteomes" id="UP001338125">
    <property type="component" value="Unassembled WGS sequence"/>
</dbReference>
<dbReference type="PANTHER" id="PTHR42723">
    <property type="entry name" value="CHLOROPHYLL SYNTHASE"/>
    <property type="match status" value="1"/>
</dbReference>
<name>A0ABR0SPC1_9HYPO</name>
<organism evidence="6 7">
    <name type="scientific">Cladobotryum mycophilum</name>
    <dbReference type="NCBI Taxonomy" id="491253"/>
    <lineage>
        <taxon>Eukaryota</taxon>
        <taxon>Fungi</taxon>
        <taxon>Dikarya</taxon>
        <taxon>Ascomycota</taxon>
        <taxon>Pezizomycotina</taxon>
        <taxon>Sordariomycetes</taxon>
        <taxon>Hypocreomycetidae</taxon>
        <taxon>Hypocreales</taxon>
        <taxon>Hypocreaceae</taxon>
        <taxon>Cladobotryum</taxon>
    </lineage>
</organism>
<keyword evidence="7" id="KW-1185">Reference proteome</keyword>
<proteinExistence type="predicted"/>
<dbReference type="InterPro" id="IPR000537">
    <property type="entry name" value="UbiA_prenyltransferase"/>
</dbReference>
<keyword evidence="4 5" id="KW-0472">Membrane</keyword>
<feature type="transmembrane region" description="Helical" evidence="5">
    <location>
        <begin position="283"/>
        <end position="304"/>
    </location>
</feature>
<dbReference type="Pfam" id="PF01040">
    <property type="entry name" value="UbiA"/>
    <property type="match status" value="1"/>
</dbReference>
<evidence type="ECO:0000256" key="3">
    <source>
        <dbReference type="ARBA" id="ARBA00022989"/>
    </source>
</evidence>
<dbReference type="InterPro" id="IPR050475">
    <property type="entry name" value="Prenyltransferase_related"/>
</dbReference>
<protein>
    <submittedName>
        <fullName evidence="6">Diterpene cyclase eriG-like protein</fullName>
    </submittedName>
</protein>
<evidence type="ECO:0000313" key="6">
    <source>
        <dbReference type="EMBL" id="KAK5993997.1"/>
    </source>
</evidence>
<dbReference type="CDD" id="cd13965">
    <property type="entry name" value="PT_UbiA_3"/>
    <property type="match status" value="1"/>
</dbReference>
<sequence length="310" mass="34914">MFLPPKQKLSTWAIQVPSLIWAFTESDFFTFVIPNSAFGILGAFAASSFSEGVQPSVIDVLRRIPLIIIYNWSNLLSFDLANQRAPESVAEDCINKPWRPLPMGKITSDQTRRAMLASVPLTLWLNHGLGVWEQGVAIHIGTWLYNDLRGMDEIFVREVLISVAYAMFNSGSLQIALGPEASISRNGIIWIAIISGLVLTTMQIQDLKDQEGDKLRGRNTIVLFLGDKVSRRSIAFFVCFWSLVCAFFCSLSAWQCIIPVLPAVLIAWRVLMMRSQKEDRRSWHLWCAWLVCLYSLPIIGRALLSVGQYA</sequence>
<evidence type="ECO:0000256" key="1">
    <source>
        <dbReference type="ARBA" id="ARBA00004141"/>
    </source>
</evidence>
<evidence type="ECO:0000256" key="2">
    <source>
        <dbReference type="ARBA" id="ARBA00022692"/>
    </source>
</evidence>
<dbReference type="EMBL" id="JAVFKD010000012">
    <property type="protein sequence ID" value="KAK5993997.1"/>
    <property type="molecule type" value="Genomic_DNA"/>
</dbReference>
<reference evidence="6 7" key="1">
    <citation type="submission" date="2024-01" db="EMBL/GenBank/DDBJ databases">
        <title>Complete genome of Cladobotryum mycophilum ATHUM6906.</title>
        <authorList>
            <person name="Christinaki A.C."/>
            <person name="Myridakis A.I."/>
            <person name="Kouvelis V.N."/>
        </authorList>
    </citation>
    <scope>NUCLEOTIDE SEQUENCE [LARGE SCALE GENOMIC DNA]</scope>
    <source>
        <strain evidence="6 7">ATHUM6906</strain>
    </source>
</reference>
<feature type="transmembrane region" description="Helical" evidence="5">
    <location>
        <begin position="238"/>
        <end position="271"/>
    </location>
</feature>
<comment type="caution">
    <text evidence="6">The sequence shown here is derived from an EMBL/GenBank/DDBJ whole genome shotgun (WGS) entry which is preliminary data.</text>
</comment>